<dbReference type="PANTHER" id="PTHR45947">
    <property type="entry name" value="SULFOQUINOVOSYL TRANSFERASE SQD2"/>
    <property type="match status" value="1"/>
</dbReference>
<dbReference type="InterPro" id="IPR050194">
    <property type="entry name" value="Glycosyltransferase_grp1"/>
</dbReference>
<feature type="region of interest" description="Disordered" evidence="8">
    <location>
        <begin position="423"/>
        <end position="445"/>
    </location>
</feature>
<dbReference type="RefSeq" id="WP_158061945.1">
    <property type="nucleotide sequence ID" value="NZ_CP044427.1"/>
</dbReference>
<feature type="domain" description="Glycosyl transferase family 1" evidence="9">
    <location>
        <begin position="222"/>
        <end position="382"/>
    </location>
</feature>
<evidence type="ECO:0000256" key="5">
    <source>
        <dbReference type="ARBA" id="ARBA00022842"/>
    </source>
</evidence>
<organism evidence="11 12">
    <name type="scientific">Ornithinimicrobium pratense</name>
    <dbReference type="NCBI Taxonomy" id="2593973"/>
    <lineage>
        <taxon>Bacteria</taxon>
        <taxon>Bacillati</taxon>
        <taxon>Actinomycetota</taxon>
        <taxon>Actinomycetes</taxon>
        <taxon>Micrococcales</taxon>
        <taxon>Ornithinimicrobiaceae</taxon>
        <taxon>Ornithinimicrobium</taxon>
    </lineage>
</organism>
<reference evidence="11 12" key="1">
    <citation type="submission" date="2019-09" db="EMBL/GenBank/DDBJ databases">
        <title>Serinicoccus pratensis sp. nov., isolated from meadow soil.</title>
        <authorList>
            <person name="Zhang W."/>
        </authorList>
    </citation>
    <scope>NUCLEOTIDE SEQUENCE [LARGE SCALE GENOMIC DNA]</scope>
    <source>
        <strain evidence="11 12">W204</strain>
    </source>
</reference>
<dbReference type="Proteomes" id="UP000326546">
    <property type="component" value="Chromosome"/>
</dbReference>
<dbReference type="GO" id="GO:0008375">
    <property type="term" value="F:acetylglucosaminyltransferase activity"/>
    <property type="evidence" value="ECO:0007669"/>
    <property type="project" value="InterPro"/>
</dbReference>
<comment type="similarity">
    <text evidence="1">Belongs to the glycosyltransferase group 1 family. MshA subfamily.</text>
</comment>
<evidence type="ECO:0000256" key="3">
    <source>
        <dbReference type="ARBA" id="ARBA00022679"/>
    </source>
</evidence>
<dbReference type="InterPro" id="IPR028098">
    <property type="entry name" value="Glyco_trans_4-like_N"/>
</dbReference>
<dbReference type="InterPro" id="IPR017814">
    <property type="entry name" value="Mycothiol_biosynthesis_MshA"/>
</dbReference>
<dbReference type="AlphaFoldDB" id="A0A5J6V8V7"/>
<dbReference type="EMBL" id="CP044427">
    <property type="protein sequence ID" value="QFG69543.1"/>
    <property type="molecule type" value="Genomic_DNA"/>
</dbReference>
<dbReference type="KEGG" id="serw:FY030_13260"/>
<evidence type="ECO:0000259" key="10">
    <source>
        <dbReference type="Pfam" id="PF13439"/>
    </source>
</evidence>
<evidence type="ECO:0000256" key="4">
    <source>
        <dbReference type="ARBA" id="ARBA00022723"/>
    </source>
</evidence>
<dbReference type="Pfam" id="PF13439">
    <property type="entry name" value="Glyco_transf_4"/>
    <property type="match status" value="1"/>
</dbReference>
<evidence type="ECO:0000313" key="12">
    <source>
        <dbReference type="Proteomes" id="UP000326546"/>
    </source>
</evidence>
<dbReference type="PANTHER" id="PTHR45947:SF3">
    <property type="entry name" value="SULFOQUINOVOSYL TRANSFERASE SQD2"/>
    <property type="match status" value="1"/>
</dbReference>
<evidence type="ECO:0000256" key="8">
    <source>
        <dbReference type="SAM" id="MobiDB-lite"/>
    </source>
</evidence>
<dbReference type="GO" id="GO:0046872">
    <property type="term" value="F:metal ion binding"/>
    <property type="evidence" value="ECO:0007669"/>
    <property type="project" value="UniProtKB-KW"/>
</dbReference>
<evidence type="ECO:0000256" key="1">
    <source>
        <dbReference type="ARBA" id="ARBA00008449"/>
    </source>
</evidence>
<keyword evidence="5" id="KW-0460">Magnesium</keyword>
<dbReference type="Pfam" id="PF00534">
    <property type="entry name" value="Glycos_transf_1"/>
    <property type="match status" value="1"/>
</dbReference>
<accession>A0A5J6V8V7</accession>
<protein>
    <recommendedName>
        <fullName evidence="7">D-inositol-3-phosphate glycosyltransferase</fullName>
        <ecNumber evidence="7">2.4.1.250</ecNumber>
    </recommendedName>
</protein>
<evidence type="ECO:0000256" key="6">
    <source>
        <dbReference type="ARBA" id="ARBA00048131"/>
    </source>
</evidence>
<dbReference type="OrthoDB" id="9810929at2"/>
<dbReference type="InterPro" id="IPR001296">
    <property type="entry name" value="Glyco_trans_1"/>
</dbReference>
<dbReference type="Gene3D" id="3.40.50.2000">
    <property type="entry name" value="Glycogen Phosphorylase B"/>
    <property type="match status" value="2"/>
</dbReference>
<gene>
    <name evidence="11" type="primary">mshA</name>
    <name evidence="11" type="ORF">FY030_13260</name>
</gene>
<feature type="domain" description="Glycosyltransferase subfamily 4-like N-terminal" evidence="10">
    <location>
        <begin position="33"/>
        <end position="215"/>
    </location>
</feature>
<keyword evidence="3 11" id="KW-0808">Transferase</keyword>
<keyword evidence="2 11" id="KW-0328">Glycosyltransferase</keyword>
<dbReference type="NCBIfam" id="TIGR03449">
    <property type="entry name" value="mycothiol_MshA"/>
    <property type="match status" value="1"/>
</dbReference>
<evidence type="ECO:0000313" key="11">
    <source>
        <dbReference type="EMBL" id="QFG69543.1"/>
    </source>
</evidence>
<sequence>MSSNDRRAGLPVRVLMVSLHTSPLLTPGTGDAGGLNVYVLQTALHLARRGVAVDVATRATAPEEVGTVRPAPGVEVHHLPAGPLAPVPKQDLSAHVDAFAEELAPLRARVAADGGVVHSHYWLSGAAALRAAELTAVERRPPLVHTMHTMARVKNQRLAQGERPEPAARVRGEDELVTRADLLVVNTADERDALVALHGADPGRVRIVPPGVDLETFRPGPQESARAELGLPAEALLLLFVGRIQPLKAPDVLLRAAGELVRRDPQLRNRLLVSVLGGPSGSGLARPRALAALAEEEGLGGVVRFGETLPRAELARWYRAADLLVVPSHHESFGLVAIEALASGTPVVAARVGGLPHAVGEVGVLVDGHDPHDWADALAAALARLEVEGARWPARAVEHAQGFSWERTVDGLLDVYRTAASARHHPDHPLPDHPLPDHPLPDRLP</sequence>
<dbReference type="GO" id="GO:0102710">
    <property type="term" value="F:D-inositol-3-phosphate glycosyltransferase activity"/>
    <property type="evidence" value="ECO:0007669"/>
    <property type="project" value="UniProtKB-EC"/>
</dbReference>
<evidence type="ECO:0000256" key="2">
    <source>
        <dbReference type="ARBA" id="ARBA00022676"/>
    </source>
</evidence>
<feature type="compositionally biased region" description="Basic and acidic residues" evidence="8">
    <location>
        <begin position="427"/>
        <end position="445"/>
    </location>
</feature>
<dbReference type="EC" id="2.4.1.250" evidence="7"/>
<dbReference type="SUPFAM" id="SSF53756">
    <property type="entry name" value="UDP-Glycosyltransferase/glycogen phosphorylase"/>
    <property type="match status" value="1"/>
</dbReference>
<comment type="catalytic activity">
    <reaction evidence="6">
        <text>1D-myo-inositol 3-phosphate + UDP-N-acetyl-alpha-D-glucosamine = 1D-myo-inositol 2-acetamido-2-deoxy-alpha-D-glucopyranoside 3-phosphate + UDP + H(+)</text>
        <dbReference type="Rhea" id="RHEA:26188"/>
        <dbReference type="ChEBI" id="CHEBI:15378"/>
        <dbReference type="ChEBI" id="CHEBI:57705"/>
        <dbReference type="ChEBI" id="CHEBI:58223"/>
        <dbReference type="ChEBI" id="CHEBI:58401"/>
        <dbReference type="ChEBI" id="CHEBI:58892"/>
        <dbReference type="EC" id="2.4.1.250"/>
    </reaction>
</comment>
<keyword evidence="4" id="KW-0479">Metal-binding</keyword>
<evidence type="ECO:0000256" key="7">
    <source>
        <dbReference type="NCBIfam" id="TIGR03449"/>
    </source>
</evidence>
<evidence type="ECO:0000259" key="9">
    <source>
        <dbReference type="Pfam" id="PF00534"/>
    </source>
</evidence>
<name>A0A5J6V8V7_9MICO</name>
<keyword evidence="12" id="KW-1185">Reference proteome</keyword>
<proteinExistence type="inferred from homology"/>
<dbReference type="GO" id="GO:0010125">
    <property type="term" value="P:mycothiol biosynthetic process"/>
    <property type="evidence" value="ECO:0007669"/>
    <property type="project" value="UniProtKB-UniRule"/>
</dbReference>